<evidence type="ECO:0000313" key="4">
    <source>
        <dbReference type="WBParaSite" id="nOo.2.0.1.t10881-RA"/>
    </source>
</evidence>
<dbReference type="AlphaFoldDB" id="A0A182ERW3"/>
<dbReference type="Proteomes" id="UP000271087">
    <property type="component" value="Unassembled WGS sequence"/>
</dbReference>
<dbReference type="WBParaSite" id="nOo.2.0.1.t10881-RA">
    <property type="protein sequence ID" value="nOo.2.0.1.t10881-RA"/>
    <property type="gene ID" value="nOo.2.0.1.g10881"/>
</dbReference>
<protein>
    <submittedName>
        <fullName evidence="2 4">Uncharacterized protein</fullName>
    </submittedName>
</protein>
<organism evidence="4">
    <name type="scientific">Onchocerca ochengi</name>
    <name type="common">Filarial nematode worm</name>
    <dbReference type="NCBI Taxonomy" id="42157"/>
    <lineage>
        <taxon>Eukaryota</taxon>
        <taxon>Metazoa</taxon>
        <taxon>Ecdysozoa</taxon>
        <taxon>Nematoda</taxon>
        <taxon>Chromadorea</taxon>
        <taxon>Rhabditida</taxon>
        <taxon>Spirurina</taxon>
        <taxon>Spiruromorpha</taxon>
        <taxon>Filarioidea</taxon>
        <taxon>Onchocercidae</taxon>
        <taxon>Onchocerca</taxon>
    </lineage>
</organism>
<sequence>MGPLSYISPSSLCFQSFLSPFGTFEIVQIDRCLEEMENERYKRSDQNKRKIKHNENSTKRKECETEQSASSAVAEQQINN</sequence>
<gene>
    <name evidence="2" type="ORF">NOO_LOCUS10881</name>
</gene>
<evidence type="ECO:0000256" key="1">
    <source>
        <dbReference type="SAM" id="MobiDB-lite"/>
    </source>
</evidence>
<dbReference type="EMBL" id="UYRW01006788">
    <property type="protein sequence ID" value="VDM94608.1"/>
    <property type="molecule type" value="Genomic_DNA"/>
</dbReference>
<feature type="region of interest" description="Disordered" evidence="1">
    <location>
        <begin position="39"/>
        <end position="80"/>
    </location>
</feature>
<evidence type="ECO:0000313" key="3">
    <source>
        <dbReference type="Proteomes" id="UP000271087"/>
    </source>
</evidence>
<feature type="compositionally biased region" description="Polar residues" evidence="1">
    <location>
        <begin position="66"/>
        <end position="80"/>
    </location>
</feature>
<reference evidence="2 3" key="2">
    <citation type="submission" date="2018-08" db="EMBL/GenBank/DDBJ databases">
        <authorList>
            <person name="Laetsch R D."/>
            <person name="Stevens L."/>
            <person name="Kumar S."/>
            <person name="Blaxter L. M."/>
        </authorList>
    </citation>
    <scope>NUCLEOTIDE SEQUENCE [LARGE SCALE GENOMIC DNA]</scope>
</reference>
<proteinExistence type="predicted"/>
<feature type="compositionally biased region" description="Basic and acidic residues" evidence="1">
    <location>
        <begin position="39"/>
        <end position="64"/>
    </location>
</feature>
<name>A0A182ERW3_ONCOC</name>
<evidence type="ECO:0000313" key="2">
    <source>
        <dbReference type="EMBL" id="VDM94608.1"/>
    </source>
</evidence>
<keyword evidence="3" id="KW-1185">Reference proteome</keyword>
<accession>A0A182ERW3</accession>
<reference evidence="4" key="1">
    <citation type="submission" date="2016-06" db="UniProtKB">
        <authorList>
            <consortium name="WormBaseParasite"/>
        </authorList>
    </citation>
    <scope>IDENTIFICATION</scope>
</reference>